<evidence type="ECO:0000259" key="5">
    <source>
        <dbReference type="Pfam" id="PF00149"/>
    </source>
</evidence>
<dbReference type="OrthoDB" id="9773856at2"/>
<evidence type="ECO:0000256" key="4">
    <source>
        <dbReference type="RuleBase" id="RU363069"/>
    </source>
</evidence>
<keyword evidence="8" id="KW-1185">Reference proteome</keyword>
<proteinExistence type="inferred from homology"/>
<keyword evidence="4" id="KW-0269">Exonuclease</keyword>
<keyword evidence="4" id="KW-0540">Nuclease</keyword>
<evidence type="ECO:0000256" key="3">
    <source>
        <dbReference type="ARBA" id="ARBA00013365"/>
    </source>
</evidence>
<accession>A0A511J846</accession>
<comment type="function">
    <text evidence="4">SbcCD cleaves DNA hairpin structures. These structures can inhibit DNA replication and are intermediates in certain DNA recombination reactions. The complex acts as a 3'-&gt;5' double strand exonuclease that can open hairpins. It also has a 5' single-strand endonuclease activity.</text>
</comment>
<reference evidence="7 8" key="1">
    <citation type="submission" date="2019-07" db="EMBL/GenBank/DDBJ databases">
        <title>Whole genome shotgun sequence of Cellulomonas composti NBRC 100758.</title>
        <authorList>
            <person name="Hosoyama A."/>
            <person name="Uohara A."/>
            <person name="Ohji S."/>
            <person name="Ichikawa N."/>
        </authorList>
    </citation>
    <scope>NUCLEOTIDE SEQUENCE [LARGE SCALE GENOMIC DNA]</scope>
    <source>
        <strain evidence="7 8">NBRC 100758</strain>
    </source>
</reference>
<protein>
    <recommendedName>
        <fullName evidence="3 4">Nuclease SbcCD subunit D</fullName>
    </recommendedName>
</protein>
<organism evidence="7 8">
    <name type="scientific">Cellulomonas composti</name>
    <dbReference type="NCBI Taxonomy" id="266130"/>
    <lineage>
        <taxon>Bacteria</taxon>
        <taxon>Bacillati</taxon>
        <taxon>Actinomycetota</taxon>
        <taxon>Actinomycetes</taxon>
        <taxon>Micrococcales</taxon>
        <taxon>Cellulomonadaceae</taxon>
        <taxon>Cellulomonas</taxon>
    </lineage>
</organism>
<dbReference type="RefSeq" id="WP_146841759.1">
    <property type="nucleotide sequence ID" value="NZ_BJWG01000002.1"/>
</dbReference>
<keyword evidence="4" id="KW-0233">DNA recombination</keyword>
<dbReference type="InterPro" id="IPR050535">
    <property type="entry name" value="DNA_Repair-Maintenance_Comp"/>
</dbReference>
<dbReference type="PANTHER" id="PTHR30337">
    <property type="entry name" value="COMPONENT OF ATP-DEPENDENT DSDNA EXONUCLEASE"/>
    <property type="match status" value="1"/>
</dbReference>
<dbReference type="Pfam" id="PF12320">
    <property type="entry name" value="SbcD_C"/>
    <property type="match status" value="1"/>
</dbReference>
<dbReference type="EMBL" id="BJWG01000002">
    <property type="protein sequence ID" value="GEL94165.1"/>
    <property type="molecule type" value="Genomic_DNA"/>
</dbReference>
<dbReference type="GO" id="GO:0008408">
    <property type="term" value="F:3'-5' exonuclease activity"/>
    <property type="evidence" value="ECO:0007669"/>
    <property type="project" value="InterPro"/>
</dbReference>
<comment type="subunit">
    <text evidence="2 4">Heterodimer of SbcC and SbcD.</text>
</comment>
<dbReference type="PANTHER" id="PTHR30337:SF0">
    <property type="entry name" value="NUCLEASE SBCCD SUBUNIT D"/>
    <property type="match status" value="1"/>
</dbReference>
<name>A0A511J846_9CELL</name>
<dbReference type="InterPro" id="IPR004593">
    <property type="entry name" value="SbcD"/>
</dbReference>
<dbReference type="InterPro" id="IPR004843">
    <property type="entry name" value="Calcineurin-like_PHP"/>
</dbReference>
<evidence type="ECO:0000256" key="1">
    <source>
        <dbReference type="ARBA" id="ARBA00010555"/>
    </source>
</evidence>
<dbReference type="Pfam" id="PF00149">
    <property type="entry name" value="Metallophos"/>
    <property type="match status" value="1"/>
</dbReference>
<feature type="domain" description="Calcineurin-like phosphoesterase" evidence="5">
    <location>
        <begin position="1"/>
        <end position="95"/>
    </location>
</feature>
<dbReference type="NCBIfam" id="TIGR00619">
    <property type="entry name" value="sbcd"/>
    <property type="match status" value="1"/>
</dbReference>
<gene>
    <name evidence="4 7" type="primary">sbcD</name>
    <name evidence="7" type="ORF">CCO02nite_08230</name>
</gene>
<keyword evidence="4" id="KW-0378">Hydrolase</keyword>
<dbReference type="SUPFAM" id="SSF56300">
    <property type="entry name" value="Metallo-dependent phosphatases"/>
    <property type="match status" value="1"/>
</dbReference>
<keyword evidence="4" id="KW-0235">DNA replication</keyword>
<comment type="caution">
    <text evidence="7">The sequence shown here is derived from an EMBL/GenBank/DDBJ whole genome shotgun (WGS) entry which is preliminary data.</text>
</comment>
<keyword evidence="4" id="KW-0255">Endonuclease</keyword>
<feature type="domain" description="Nuclease SbcCD subunit D C-terminal" evidence="6">
    <location>
        <begin position="268"/>
        <end position="352"/>
    </location>
</feature>
<dbReference type="Proteomes" id="UP000321720">
    <property type="component" value="Unassembled WGS sequence"/>
</dbReference>
<dbReference type="GO" id="GO:0004519">
    <property type="term" value="F:endonuclease activity"/>
    <property type="evidence" value="ECO:0007669"/>
    <property type="project" value="UniProtKB-KW"/>
</dbReference>
<dbReference type="AlphaFoldDB" id="A0A511J846"/>
<dbReference type="InterPro" id="IPR026843">
    <property type="entry name" value="SbcD_C"/>
</dbReference>
<evidence type="ECO:0000256" key="2">
    <source>
        <dbReference type="ARBA" id="ARBA00011322"/>
    </source>
</evidence>
<evidence type="ECO:0000313" key="8">
    <source>
        <dbReference type="Proteomes" id="UP000321720"/>
    </source>
</evidence>
<dbReference type="Gene3D" id="3.60.21.10">
    <property type="match status" value="1"/>
</dbReference>
<comment type="similarity">
    <text evidence="1 4">Belongs to the SbcD family.</text>
</comment>
<dbReference type="GO" id="GO:0006310">
    <property type="term" value="P:DNA recombination"/>
    <property type="evidence" value="ECO:0007669"/>
    <property type="project" value="UniProtKB-KW"/>
</dbReference>
<evidence type="ECO:0000313" key="7">
    <source>
        <dbReference type="EMBL" id="GEL94165.1"/>
    </source>
</evidence>
<dbReference type="GO" id="GO:0006260">
    <property type="term" value="P:DNA replication"/>
    <property type="evidence" value="ECO:0007669"/>
    <property type="project" value="UniProtKB-KW"/>
</dbReference>
<sequence length="381" mass="40444">MRMLHTSDWHLGRSLHGVDLLDHQAAFLDHLVDVARTEQVDAVVVAGDVYDRAIPPVEAVTLLSETLARLAEHTTVVVTSGNHDSATRLGFGAALMRERIRLRTRVASLAEPVEVGGALVYGLPYLDPDSVRDELGDGEPLARSHEAVLGAAMRRVRADLARRGRPSGDAVVAAHAFVVGGLPSESERDIRVGGVDVVAAEAFAGVGYVALGHLHGAQQVTGPQGTVLRYSGSPLAYSFSEARQVKSSVLVEAVAGQVRTELVPCPVPRRLADVTGTLADLLGAAGEAHVADWVRVTVTDDVRPGDLYARVRGRFPHALVVQHEPPQRERASTSHVVPGAADPVQVAADFVAHVTGRPADDGERAVLRAAYEDVVALERSA</sequence>
<evidence type="ECO:0000259" key="6">
    <source>
        <dbReference type="Pfam" id="PF12320"/>
    </source>
</evidence>
<dbReference type="InterPro" id="IPR029052">
    <property type="entry name" value="Metallo-depent_PP-like"/>
</dbReference>